<reference evidence="3 5" key="2">
    <citation type="submission" date="2018-06" db="EMBL/GenBank/DDBJ databases">
        <authorList>
            <consortium name="Pathogen Informatics"/>
            <person name="Doyle S."/>
        </authorList>
    </citation>
    <scope>NUCLEOTIDE SEQUENCE [LARGE SCALE GENOMIC DNA]</scope>
    <source>
        <strain evidence="3 5">NCTC13492</strain>
    </source>
</reference>
<evidence type="ECO:0000313" key="5">
    <source>
        <dbReference type="Proteomes" id="UP000251670"/>
    </source>
</evidence>
<evidence type="ECO:0000313" key="2">
    <source>
        <dbReference type="EMBL" id="SDJ21134.1"/>
    </source>
</evidence>
<evidence type="ECO:0000256" key="1">
    <source>
        <dbReference type="SAM" id="SignalP"/>
    </source>
</evidence>
<proteinExistence type="predicted"/>
<organism evidence="3 5">
    <name type="scientific">Chryseobacterium jejuense</name>
    <dbReference type="NCBI Taxonomy" id="445960"/>
    <lineage>
        <taxon>Bacteria</taxon>
        <taxon>Pseudomonadati</taxon>
        <taxon>Bacteroidota</taxon>
        <taxon>Flavobacteriia</taxon>
        <taxon>Flavobacteriales</taxon>
        <taxon>Weeksellaceae</taxon>
        <taxon>Chryseobacterium group</taxon>
        <taxon>Chryseobacterium</taxon>
    </lineage>
</organism>
<reference evidence="2 4" key="1">
    <citation type="submission" date="2016-10" db="EMBL/GenBank/DDBJ databases">
        <authorList>
            <person name="Varghese N."/>
            <person name="Submissions S."/>
        </authorList>
    </citation>
    <scope>NUCLEOTIDE SEQUENCE [LARGE SCALE GENOMIC DNA]</scope>
    <source>
        <strain evidence="2 4">DSM 19299</strain>
    </source>
</reference>
<feature type="signal peptide" evidence="1">
    <location>
        <begin position="1"/>
        <end position="18"/>
    </location>
</feature>
<gene>
    <name evidence="3" type="ORF">NCTC13492_01846</name>
    <name evidence="2" type="ORF">SAMN05421542_3032</name>
</gene>
<dbReference type="AlphaFoldDB" id="A0A2X2XRV5"/>
<dbReference type="Proteomes" id="UP000251670">
    <property type="component" value="Unassembled WGS sequence"/>
</dbReference>
<keyword evidence="4" id="KW-1185">Reference proteome</keyword>
<evidence type="ECO:0000313" key="4">
    <source>
        <dbReference type="Proteomes" id="UP000199426"/>
    </source>
</evidence>
<dbReference type="OrthoDB" id="1158981at2"/>
<sequence>MKPYFLAILLLINLTACMKHPAKNMEIKYTSINDVYGNYVFNFKDSTDGIKRINDFAEKDILTSKKVADSINTKIAGFTKEEAAKYLSGQSLPTSASNIIFYNAPGEFSGEPKTDDILVEYELDEDNFKIKGLNIPNAKSKEEISAAAVSKTSQSGSITIKGNTVTLGTLKAIIRAIDEAGYHRNSDQYVYTVNGEKNQPLFSFIYEQKGKYFRLSF</sequence>
<protein>
    <submittedName>
        <fullName evidence="3">Uncharacterized protein</fullName>
    </submittedName>
</protein>
<accession>A0A2X2XRV5</accession>
<evidence type="ECO:0000313" key="3">
    <source>
        <dbReference type="EMBL" id="SQB28549.1"/>
    </source>
</evidence>
<dbReference type="EMBL" id="FNEG01000004">
    <property type="protein sequence ID" value="SDJ21134.1"/>
    <property type="molecule type" value="Genomic_DNA"/>
</dbReference>
<dbReference type="Proteomes" id="UP000199426">
    <property type="component" value="Unassembled WGS sequence"/>
</dbReference>
<feature type="chain" id="PRO_5016708073" evidence="1">
    <location>
        <begin position="19"/>
        <end position="217"/>
    </location>
</feature>
<dbReference type="STRING" id="445960.SAMN05421542_3032"/>
<dbReference type="RefSeq" id="WP_139166130.1">
    <property type="nucleotide sequence ID" value="NZ_FNEG01000004.1"/>
</dbReference>
<keyword evidence="1" id="KW-0732">Signal</keyword>
<name>A0A2X2XRV5_CHRJE</name>
<dbReference type="EMBL" id="UAWB01000002">
    <property type="protein sequence ID" value="SQB28549.1"/>
    <property type="molecule type" value="Genomic_DNA"/>
</dbReference>